<dbReference type="Gene3D" id="3.40.50.300">
    <property type="entry name" value="P-loop containing nucleotide triphosphate hydrolases"/>
    <property type="match status" value="1"/>
</dbReference>
<organism evidence="2">
    <name type="scientific">Trepomonas sp. PC1</name>
    <dbReference type="NCBI Taxonomy" id="1076344"/>
    <lineage>
        <taxon>Eukaryota</taxon>
        <taxon>Metamonada</taxon>
        <taxon>Diplomonadida</taxon>
        <taxon>Hexamitidae</taxon>
        <taxon>Hexamitinae</taxon>
        <taxon>Trepomonas</taxon>
    </lineage>
</organism>
<dbReference type="SMART" id="SM00176">
    <property type="entry name" value="RAN"/>
    <property type="match status" value="1"/>
</dbReference>
<feature type="non-terminal residue" evidence="2">
    <location>
        <position position="1"/>
    </location>
</feature>
<sequence>ALVPNKASGPTFSFKVVILGDMAVGKSSIIQRFVRNRFQDIVEPTVGAAFATKELQMNDALIKYEIWDTAGQEKYATLAPMYYRGAPCALVVYDITNISSFHRAKKWVDELKNAGSKGVVIALVGNKIDLADSRQVDVLEAKTFAEQEKIVFEEVSAKSGDGIESVFRKTAEKLPRNKPVQMFDAVNMAEEIQEDKKKGGCC</sequence>
<dbReference type="GO" id="GO:0005525">
    <property type="term" value="F:GTP binding"/>
    <property type="evidence" value="ECO:0007669"/>
    <property type="project" value="InterPro"/>
</dbReference>
<dbReference type="PANTHER" id="PTHR47978">
    <property type="match status" value="1"/>
</dbReference>
<proteinExistence type="predicted"/>
<dbReference type="EMBL" id="GDID01005181">
    <property type="protein sequence ID" value="JAP91425.1"/>
    <property type="molecule type" value="Transcribed_RNA"/>
</dbReference>
<dbReference type="AlphaFoldDB" id="A0A146K6E6"/>
<evidence type="ECO:0000256" key="1">
    <source>
        <dbReference type="ARBA" id="ARBA00022741"/>
    </source>
</evidence>
<evidence type="ECO:0000313" key="2">
    <source>
        <dbReference type="EMBL" id="JAP91425.1"/>
    </source>
</evidence>
<accession>A0A146K6E6</accession>
<protein>
    <submittedName>
        <fullName evidence="2">Rab5</fullName>
    </submittedName>
</protein>
<dbReference type="SUPFAM" id="SSF52540">
    <property type="entry name" value="P-loop containing nucleoside triphosphate hydrolases"/>
    <property type="match status" value="1"/>
</dbReference>
<dbReference type="PRINTS" id="PR00449">
    <property type="entry name" value="RASTRNSFRMNG"/>
</dbReference>
<name>A0A146K6E6_9EUKA</name>
<dbReference type="NCBIfam" id="TIGR00231">
    <property type="entry name" value="small_GTP"/>
    <property type="match status" value="1"/>
</dbReference>
<dbReference type="InterPro" id="IPR005225">
    <property type="entry name" value="Small_GTP-bd"/>
</dbReference>
<dbReference type="SMART" id="SM00175">
    <property type="entry name" value="RAB"/>
    <property type="match status" value="1"/>
</dbReference>
<dbReference type="PROSITE" id="PS51421">
    <property type="entry name" value="RAS"/>
    <property type="match status" value="1"/>
</dbReference>
<dbReference type="InterPro" id="IPR001806">
    <property type="entry name" value="Small_GTPase"/>
</dbReference>
<dbReference type="SMART" id="SM00174">
    <property type="entry name" value="RHO"/>
    <property type="match status" value="1"/>
</dbReference>
<reference evidence="2" key="1">
    <citation type="submission" date="2015-07" db="EMBL/GenBank/DDBJ databases">
        <title>Adaptation to a free-living lifestyle via gene acquisitions in the diplomonad Trepomonas sp. PC1.</title>
        <authorList>
            <person name="Xu F."/>
            <person name="Jerlstrom-Hultqvist J."/>
            <person name="Kolisko M."/>
            <person name="Simpson A.G.B."/>
            <person name="Roger A.J."/>
            <person name="Svard S.G."/>
            <person name="Andersson J.O."/>
        </authorList>
    </citation>
    <scope>NUCLEOTIDE SEQUENCE</scope>
    <source>
        <strain evidence="2">PC1</strain>
    </source>
</reference>
<dbReference type="PROSITE" id="PS51419">
    <property type="entry name" value="RAB"/>
    <property type="match status" value="1"/>
</dbReference>
<dbReference type="CDD" id="cd01860">
    <property type="entry name" value="Rab5_related"/>
    <property type="match status" value="1"/>
</dbReference>
<dbReference type="Pfam" id="PF00071">
    <property type="entry name" value="Ras"/>
    <property type="match status" value="1"/>
</dbReference>
<dbReference type="InterPro" id="IPR027417">
    <property type="entry name" value="P-loop_NTPase"/>
</dbReference>
<keyword evidence="1" id="KW-0547">Nucleotide-binding</keyword>
<dbReference type="SMART" id="SM00173">
    <property type="entry name" value="RAS"/>
    <property type="match status" value="1"/>
</dbReference>
<gene>
    <name evidence="2" type="ORF">TPC1_16974</name>
</gene>
<dbReference type="FunFam" id="3.40.50.300:FF:000823">
    <property type="entry name" value="Small GTPase RAB, putative"/>
    <property type="match status" value="1"/>
</dbReference>
<dbReference type="GO" id="GO:0003924">
    <property type="term" value="F:GTPase activity"/>
    <property type="evidence" value="ECO:0007669"/>
    <property type="project" value="InterPro"/>
</dbReference>